<keyword evidence="5" id="KW-1185">Reference proteome</keyword>
<keyword evidence="2" id="KW-0472">Membrane</keyword>
<evidence type="ECO:0000313" key="5">
    <source>
        <dbReference type="Proteomes" id="UP000316759"/>
    </source>
</evidence>
<feature type="signal peptide" evidence="3">
    <location>
        <begin position="1"/>
        <end position="32"/>
    </location>
</feature>
<feature type="compositionally biased region" description="Basic and acidic residues" evidence="1">
    <location>
        <begin position="2230"/>
        <end position="2241"/>
    </location>
</feature>
<keyword evidence="2" id="KW-1133">Transmembrane helix</keyword>
<feature type="chain" id="PRO_5021262007" evidence="3">
    <location>
        <begin position="33"/>
        <end position="2444"/>
    </location>
</feature>
<dbReference type="Pfam" id="PF16184">
    <property type="entry name" value="Cadherin_3"/>
    <property type="match status" value="1"/>
</dbReference>
<dbReference type="STRING" id="46835.A0A504YYV0"/>
<sequence>MFANVNKYCRLVSAVQLLLVILISSLCDKASGTCFWCFVEKNHKMVAEFNGSDGTFDFVESANKNEKLLSRAEFWNYFRRILQTQVRRSDSLEYYKTKHRYTQNTSMEIPPKNCGHCCLEVCLSERRPLLTNGKSSSGYMRTVIIESGDTKCGPLPIFLRFSRNSLRQYTKGKCSIVNNEYSSSYNRTDQNGKFMTPWKIVTATAKTPSKHIRSAIQVHASSITAVDLNQSQDSVPTYRLPMIHAIPARAVLIGPSHLIPEKGPSRSYNEPSFLAYEFHVLQAACGVFQTLPAHSIGDNGHWNTVEQFTGDQILRRQVRYLSTLMQPEDDSIPFEDLIHLTCLGFPGVNSSRVRLLLPVIFTRIHLKLFTPKAFTLDLLPTTSKSSSDYGGSMSRTRPIELQNLQVTVKPPERDQSIYFTVLLAPKHGHLFLSDGKKISNRSVETTGTTSTMAEKMYLGVNSQFTQQHIREGHLFYTFRRVLDDGLQIYTKDTVIDGFDFRIHVPGAQLKATNHFHITINNLQELRSVHTRIRDTIQIVHEPAQVMESGVFIFRPSIFYARQRECTPPNFDMQFQVLALPNHGVLQIRRESDPSQAVLMKRFTFYPVNIIDKRLMEYRHDGSETIDDNFQYQFACQIKHSAHRSTIQEIQFVGELIVGTFRLDIIPLNNNPPGLKIQSLIVPFGQTTPVSTPWISVTDEDSIRNRSEDNPKRFPITWEVVSNLERPDFGQYPSLGQFQNRITKHRVNTFTMEDLIRGNLSFRHMRLPMGYIRLHVTDGKFHSSAQVFINVSRAVFVALSPIHPVVGNLEVGAPLFFEVLTNIDLDPKRIFISLTGGLCNGCLKTPSSSKPVQEFTYEDVLNYRNYYRSLRGLAGGLHNASENCNRTPNFCSTGSVLLGDKEMEAVALNVRASYASHTWQKSVSVRFSIERDEYLNDESTIHSVWKSKQLQIIKENVNLETDGFVPLSLRRELNANEVRHSPSFLFKVNHPPVHGILVLRTPSFTTGQVDTFTLADILAERVLYVVNKSFEFSSKLHAFQDCILLSWTYPKCFVIDTMRSKVNQSKGRVCVIRKRNELRFQAFDLTVGKQRKLPLNEANLIPFPDDVPIRHDQPTDYQQQDEVYQHVSLEKHLPFSHQRKQVTLLSNVSNKRVIFFLTKQPKHGMVISKRLNRSISVFSNQDLLKNDIFYVYQKSTLEELEDLVQLIAFNSFGKTSFGTPVTLKIYLQPTIQGLRLSKIQPVIILVNSFVRLSSDYLAAGFGLSKIVPEIVYELRTTYGGYVAFTSNLYRSANKFTQHDLDQERVVFMHNGETDSISGFDFFLNHGKERSTKSFHYIFHVYRAHIETVQTRTLEAFPLGFERIRPWHLEHGVRLEALEQSAAWRTTNSNGNANRHTVTVLYGVLSQPKHGRLIKRFLPTTWSKKTIREEYTDVNYFTQDDINEGRIFYVFNILPNRGNLKDGIRNQTAHQNHVQYYQNYQTPISWLPTEPGMHPTSDSFLLNLSVCQHSLGKPINSPLPWSRMQHTMQFNISIAFSHVNKQNQDRLFLIRPVLVDKDGTGDLTWNNVDPHPLLTLYEHNTVSNMNALHLKVIRQPRHGSLRLSDGSPFTQVLVTKNYFKDTSFRVRYVHDGSETVSDWIHLRLDNNNDPLDGEWNETGIEVPVLIRSINDRRPRMIRPNSQFKYTHTSSTLPSSNSNFLVECLTGLPVIISNRWLYATDEDSQPCEIQFEVISYPEFGRLCLTTSSNISDYVSGSYSACQPCTDPCLFNQFDVDENRLMYIASFHTISSPILDSFTVLVRDLNQDEVKSEPSRVQGTITLRVWPAELVTQTNTVTLLQGEFWTPINQNNVQISLRTKLNRTFTSEFVRSDWLWFTVVQPPAFGTLCLDTVPVLSFSYADFLKSRLIYQQISRSSPTDSMVLRVEIDPWSDPLWKSRGMFGEYVSPTLLGGKSMHTEFSLHIEVKPRLKIGDLEIEPGTRIAFSKDVFNASMLWNLIRRDADNDLGPVSNFTPMVTFSSATHLRLGRFLVNDEVVVTSDYPDNELTSNVNITLGSIDSGELQFESYQIPDVQLKHPSELEERISFVLWGGPTIQPARGSIKVRIVRDTHGSSMTELFKSVRQVPYNSGSSDANPVKEGTHENPYYFTTFIMAVGLGLLILLTIGGTLFYLYRKRFLKLVNRYKRRRSVKENCVASVESSASNPQSTAKTRLIPSTQLHETRVKSANQIPQETKVEVEETDITKSKHHYTSELRSTPRPNRISECSCDFGGTVIYVTPTQHNAFHTFSSDSQTATSSQLITDFVVLSDLSTSGLHMITPSSVSAPATSIPTHICGAAHTSARQTVPPRVMRLSTSIAQSVDSNELLLSQARIEEKPVNFTKLDPFADESVSVKTVIPGINLSSPNASDTSNLPVDAHPCLIQITPYSTDTLTLTSIDSVPMWITHQQ</sequence>
<accession>A0A504YYV0</accession>
<dbReference type="PANTHER" id="PTHR45739">
    <property type="entry name" value="MATRIX PROTEIN, PUTATIVE-RELATED"/>
    <property type="match status" value="1"/>
</dbReference>
<evidence type="ECO:0000256" key="3">
    <source>
        <dbReference type="SAM" id="SignalP"/>
    </source>
</evidence>
<reference evidence="4 5" key="1">
    <citation type="submission" date="2019-04" db="EMBL/GenBank/DDBJ databases">
        <title>Annotation for the trematode Fasciola gigantica.</title>
        <authorList>
            <person name="Choi Y.-J."/>
        </authorList>
    </citation>
    <scope>NUCLEOTIDE SEQUENCE [LARGE SCALE GENOMIC DNA]</scope>
    <source>
        <strain evidence="4">Uganda_cow_1</strain>
    </source>
</reference>
<gene>
    <name evidence="4" type="ORF">FGIG_00927</name>
</gene>
<evidence type="ECO:0000256" key="1">
    <source>
        <dbReference type="SAM" id="MobiDB-lite"/>
    </source>
</evidence>
<dbReference type="EMBL" id="SUNJ01001599">
    <property type="protein sequence ID" value="TPP66613.1"/>
    <property type="molecule type" value="Genomic_DNA"/>
</dbReference>
<dbReference type="PANTHER" id="PTHR45739:SF8">
    <property type="entry name" value="FRAS1-RELATED EXTRACELLULAR MATRIX PROTEIN 1"/>
    <property type="match status" value="1"/>
</dbReference>
<name>A0A504YYV0_FASGI</name>
<comment type="caution">
    <text evidence="4">The sequence shown here is derived from an EMBL/GenBank/DDBJ whole genome shotgun (WGS) entry which is preliminary data.</text>
</comment>
<proteinExistence type="predicted"/>
<keyword evidence="3" id="KW-0732">Signal</keyword>
<feature type="transmembrane region" description="Helical" evidence="2">
    <location>
        <begin position="2142"/>
        <end position="2169"/>
    </location>
</feature>
<dbReference type="OrthoDB" id="430044at2759"/>
<protein>
    <submittedName>
        <fullName evidence="4">Uncharacterized protein</fullName>
    </submittedName>
</protein>
<evidence type="ECO:0000313" key="4">
    <source>
        <dbReference type="EMBL" id="TPP66613.1"/>
    </source>
</evidence>
<keyword evidence="2" id="KW-0812">Transmembrane</keyword>
<organism evidence="4 5">
    <name type="scientific">Fasciola gigantica</name>
    <name type="common">Giant liver fluke</name>
    <dbReference type="NCBI Taxonomy" id="46835"/>
    <lineage>
        <taxon>Eukaryota</taxon>
        <taxon>Metazoa</taxon>
        <taxon>Spiralia</taxon>
        <taxon>Lophotrochozoa</taxon>
        <taxon>Platyhelminthes</taxon>
        <taxon>Trematoda</taxon>
        <taxon>Digenea</taxon>
        <taxon>Plagiorchiida</taxon>
        <taxon>Echinostomata</taxon>
        <taxon>Echinostomatoidea</taxon>
        <taxon>Fasciolidae</taxon>
        <taxon>Fasciola</taxon>
    </lineage>
</organism>
<evidence type="ECO:0000256" key="2">
    <source>
        <dbReference type="SAM" id="Phobius"/>
    </source>
</evidence>
<dbReference type="InterPro" id="IPR051561">
    <property type="entry name" value="FRAS1_ECM"/>
</dbReference>
<feature type="compositionally biased region" description="Polar residues" evidence="1">
    <location>
        <begin position="2219"/>
        <end position="2228"/>
    </location>
</feature>
<dbReference type="Proteomes" id="UP000316759">
    <property type="component" value="Unassembled WGS sequence"/>
</dbReference>
<feature type="region of interest" description="Disordered" evidence="1">
    <location>
        <begin position="2219"/>
        <end position="2254"/>
    </location>
</feature>
<dbReference type="GO" id="GO:0009653">
    <property type="term" value="P:anatomical structure morphogenesis"/>
    <property type="evidence" value="ECO:0007669"/>
    <property type="project" value="TreeGrafter"/>
</dbReference>